<dbReference type="Proteomes" id="UP000685013">
    <property type="component" value="Chromosome 9"/>
</dbReference>
<accession>A0AAV6N437</accession>
<evidence type="ECO:0000313" key="1">
    <source>
        <dbReference type="EMBL" id="KAG6591946.1"/>
    </source>
</evidence>
<sequence length="75" mass="8538">MAVSRCIVCSKEKFKRTNCGAMRLLLTTTRSLAPSLHALTQEEIYGVFAQKKSVPCDIVLNRILGFDIRGYSWDW</sequence>
<gene>
    <name evidence="1" type="ORF">SDJN03_14292</name>
</gene>
<reference evidence="1 2" key="1">
    <citation type="journal article" date="2021" name="Hortic Res">
        <title>The domestication of Cucurbita argyrosperma as revealed by the genome of its wild relative.</title>
        <authorList>
            <person name="Barrera-Redondo J."/>
            <person name="Sanchez-de la Vega G."/>
            <person name="Aguirre-Liguori J.A."/>
            <person name="Castellanos-Morales G."/>
            <person name="Gutierrez-Guerrero Y.T."/>
            <person name="Aguirre-Dugua X."/>
            <person name="Aguirre-Planter E."/>
            <person name="Tenaillon M.I."/>
            <person name="Lira-Saade R."/>
            <person name="Eguiarte L.E."/>
        </authorList>
    </citation>
    <scope>NUCLEOTIDE SEQUENCE [LARGE SCALE GENOMIC DNA]</scope>
    <source>
        <strain evidence="1">JBR-2021</strain>
    </source>
</reference>
<dbReference type="AlphaFoldDB" id="A0AAV6N437"/>
<organism evidence="1 2">
    <name type="scientific">Cucurbita argyrosperma subsp. sororia</name>
    <dbReference type="NCBI Taxonomy" id="37648"/>
    <lineage>
        <taxon>Eukaryota</taxon>
        <taxon>Viridiplantae</taxon>
        <taxon>Streptophyta</taxon>
        <taxon>Embryophyta</taxon>
        <taxon>Tracheophyta</taxon>
        <taxon>Spermatophyta</taxon>
        <taxon>Magnoliopsida</taxon>
        <taxon>eudicotyledons</taxon>
        <taxon>Gunneridae</taxon>
        <taxon>Pentapetalae</taxon>
        <taxon>rosids</taxon>
        <taxon>fabids</taxon>
        <taxon>Cucurbitales</taxon>
        <taxon>Cucurbitaceae</taxon>
        <taxon>Cucurbiteae</taxon>
        <taxon>Cucurbita</taxon>
    </lineage>
</organism>
<comment type="caution">
    <text evidence="1">The sequence shown here is derived from an EMBL/GenBank/DDBJ whole genome shotgun (WGS) entry which is preliminary data.</text>
</comment>
<dbReference type="EMBL" id="JAGKQH010000009">
    <property type="protein sequence ID" value="KAG6591946.1"/>
    <property type="molecule type" value="Genomic_DNA"/>
</dbReference>
<protein>
    <submittedName>
        <fullName evidence="1">Uncharacterized protein</fullName>
    </submittedName>
</protein>
<name>A0AAV6N437_9ROSI</name>
<proteinExistence type="predicted"/>
<keyword evidence="2" id="KW-1185">Reference proteome</keyword>
<feature type="non-terminal residue" evidence="1">
    <location>
        <position position="1"/>
    </location>
</feature>
<evidence type="ECO:0000313" key="2">
    <source>
        <dbReference type="Proteomes" id="UP000685013"/>
    </source>
</evidence>